<accession>A0ACC2DXY0</accession>
<reference evidence="2" key="1">
    <citation type="journal article" date="2024" name="Proc. Natl. Acad. Sci. U.S.A.">
        <title>Extraordinary preservation of gene collinearity over three hundred million years revealed in homosporous lycophytes.</title>
        <authorList>
            <person name="Li C."/>
            <person name="Wickell D."/>
            <person name="Kuo L.Y."/>
            <person name="Chen X."/>
            <person name="Nie B."/>
            <person name="Liao X."/>
            <person name="Peng D."/>
            <person name="Ji J."/>
            <person name="Jenkins J."/>
            <person name="Williams M."/>
            <person name="Shu S."/>
            <person name="Plott C."/>
            <person name="Barry K."/>
            <person name="Rajasekar S."/>
            <person name="Grimwood J."/>
            <person name="Han X."/>
            <person name="Sun S."/>
            <person name="Hou Z."/>
            <person name="He W."/>
            <person name="Dai G."/>
            <person name="Sun C."/>
            <person name="Schmutz J."/>
            <person name="Leebens-Mack J.H."/>
            <person name="Li F.W."/>
            <person name="Wang L."/>
        </authorList>
    </citation>
    <scope>NUCLEOTIDE SEQUENCE [LARGE SCALE GENOMIC DNA]</scope>
    <source>
        <strain evidence="2">cv. PW_Plant_1</strain>
    </source>
</reference>
<keyword evidence="2" id="KW-1185">Reference proteome</keyword>
<evidence type="ECO:0000313" key="2">
    <source>
        <dbReference type="Proteomes" id="UP001162992"/>
    </source>
</evidence>
<proteinExistence type="predicted"/>
<dbReference type="EMBL" id="CM055095">
    <property type="protein sequence ID" value="KAJ7559114.1"/>
    <property type="molecule type" value="Genomic_DNA"/>
</dbReference>
<organism evidence="1 2">
    <name type="scientific">Diphasiastrum complanatum</name>
    <name type="common">Issler's clubmoss</name>
    <name type="synonym">Lycopodium complanatum</name>
    <dbReference type="NCBI Taxonomy" id="34168"/>
    <lineage>
        <taxon>Eukaryota</taxon>
        <taxon>Viridiplantae</taxon>
        <taxon>Streptophyta</taxon>
        <taxon>Embryophyta</taxon>
        <taxon>Tracheophyta</taxon>
        <taxon>Lycopodiopsida</taxon>
        <taxon>Lycopodiales</taxon>
        <taxon>Lycopodiaceae</taxon>
        <taxon>Lycopodioideae</taxon>
        <taxon>Diphasiastrum</taxon>
    </lineage>
</organism>
<gene>
    <name evidence="1" type="ORF">O6H91_04G070600</name>
</gene>
<comment type="caution">
    <text evidence="1">The sequence shown here is derived from an EMBL/GenBank/DDBJ whole genome shotgun (WGS) entry which is preliminary data.</text>
</comment>
<name>A0ACC2DXY0_DIPCM</name>
<protein>
    <submittedName>
        <fullName evidence="1">Uncharacterized protein</fullName>
    </submittedName>
</protein>
<sequence>MAPSMKYWDDWVEPDDMQAMWSHPSVLKEWIAAGELKGQKVHISRNPDGQPYLTHVEMRAVADIVIEKHFKNKLDPVMVCAIAEIESNRQPLAYRYEPKLREASTGLMQMWQSTVDWLFKDLGYEEYSVDWTTSMLYKPFVSVYFGVAYLKWLSTFENKRRSEEFMVRAYGAGPKDATSKLSQTYWDRYLGAKQTLPSQRDLPTPQTPPQTAISCVATSEVLATTSPGRRTWIYWDEKTSGEDMNEMWRRSDVKREWIKSGEKPGKVRFSLDSEKRPYLTKIELKAVAEIIVWRHFAERGLNPAMLCTIADISSQRLLFGPDCMTGIMQLPFSTALWLYTDVGYKSYRLKSIEDLTKPFVSMYFGAAYICWLSHYDGRSRSDQFVVQAYRGGPQGVDNPESGPFWLKYMSTLPQYLLTPKTQPGGCSIQ</sequence>
<evidence type="ECO:0000313" key="1">
    <source>
        <dbReference type="EMBL" id="KAJ7559114.1"/>
    </source>
</evidence>
<dbReference type="Proteomes" id="UP001162992">
    <property type="component" value="Chromosome 4"/>
</dbReference>